<comment type="caution">
    <text evidence="1">The sequence shown here is derived from an EMBL/GenBank/DDBJ whole genome shotgun (WGS) entry which is preliminary data.</text>
</comment>
<dbReference type="RefSeq" id="WP_345467422.1">
    <property type="nucleotide sequence ID" value="NZ_BAABLK010000025.1"/>
</dbReference>
<dbReference type="Proteomes" id="UP001501257">
    <property type="component" value="Unassembled WGS sequence"/>
</dbReference>
<protein>
    <recommendedName>
        <fullName evidence="3">Ribbon-helix-helix CopG family protein</fullName>
    </recommendedName>
</protein>
<organism evidence="1 2">
    <name type="scientific">Paeniglutamicibacter antarcticus</name>
    <dbReference type="NCBI Taxonomy" id="494023"/>
    <lineage>
        <taxon>Bacteria</taxon>
        <taxon>Bacillati</taxon>
        <taxon>Actinomycetota</taxon>
        <taxon>Actinomycetes</taxon>
        <taxon>Micrococcales</taxon>
        <taxon>Micrococcaceae</taxon>
        <taxon>Paeniglutamicibacter</taxon>
    </lineage>
</organism>
<sequence length="61" mass="6643">MGERHLVGARLPIHDAVKLDEITDTLGVSVSQYVADLLHDHLATIDIDAIKNQAELPIKTA</sequence>
<evidence type="ECO:0008006" key="3">
    <source>
        <dbReference type="Google" id="ProtNLM"/>
    </source>
</evidence>
<accession>A0ABP9TLK3</accession>
<evidence type="ECO:0000313" key="2">
    <source>
        <dbReference type="Proteomes" id="UP001501257"/>
    </source>
</evidence>
<dbReference type="EMBL" id="BAABLK010000025">
    <property type="protein sequence ID" value="GAA5226996.1"/>
    <property type="molecule type" value="Genomic_DNA"/>
</dbReference>
<evidence type="ECO:0000313" key="1">
    <source>
        <dbReference type="EMBL" id="GAA5226996.1"/>
    </source>
</evidence>
<keyword evidence="2" id="KW-1185">Reference proteome</keyword>
<gene>
    <name evidence="1" type="ORF">GCM10025778_15290</name>
</gene>
<name>A0ABP9TLK3_9MICC</name>
<proteinExistence type="predicted"/>
<reference evidence="2" key="1">
    <citation type="journal article" date="2019" name="Int. J. Syst. Evol. Microbiol.">
        <title>The Global Catalogue of Microorganisms (GCM) 10K type strain sequencing project: providing services to taxonomists for standard genome sequencing and annotation.</title>
        <authorList>
            <consortium name="The Broad Institute Genomics Platform"/>
            <consortium name="The Broad Institute Genome Sequencing Center for Infectious Disease"/>
            <person name="Wu L."/>
            <person name="Ma J."/>
        </authorList>
    </citation>
    <scope>NUCLEOTIDE SEQUENCE [LARGE SCALE GENOMIC DNA]</scope>
    <source>
        <strain evidence="2">JCM 18952</strain>
    </source>
</reference>